<dbReference type="SUPFAM" id="SSF52467">
    <property type="entry name" value="DHS-like NAD/FAD-binding domain"/>
    <property type="match status" value="1"/>
</dbReference>
<dbReference type="GO" id="GO:0016787">
    <property type="term" value="F:hydrolase activity"/>
    <property type="evidence" value="ECO:0007669"/>
    <property type="project" value="UniProtKB-KW"/>
</dbReference>
<dbReference type="InterPro" id="IPR029035">
    <property type="entry name" value="DHS-like_NAD/FAD-binding_dom"/>
</dbReference>
<dbReference type="GO" id="GO:0017136">
    <property type="term" value="F:histone deacetylase activity, NAD-dependent"/>
    <property type="evidence" value="ECO:0007669"/>
    <property type="project" value="TreeGrafter"/>
</dbReference>
<dbReference type="InterPro" id="IPR050134">
    <property type="entry name" value="NAD-dep_sirtuin_deacylases"/>
</dbReference>
<evidence type="ECO:0000313" key="7">
    <source>
        <dbReference type="Proteomes" id="UP000254082"/>
    </source>
</evidence>
<keyword evidence="2" id="KW-0808">Transferase</keyword>
<dbReference type="EC" id="2.3.1.286" evidence="1"/>
<keyword evidence="7" id="KW-1185">Reference proteome</keyword>
<evidence type="ECO:0000313" key="6">
    <source>
        <dbReference type="EMBL" id="SUN36133.1"/>
    </source>
</evidence>
<feature type="domain" description="Deacetylase sirtuin-type" evidence="5">
    <location>
        <begin position="1"/>
        <end position="239"/>
    </location>
</feature>
<evidence type="ECO:0000259" key="5">
    <source>
        <dbReference type="PROSITE" id="PS50305"/>
    </source>
</evidence>
<dbReference type="Proteomes" id="UP000254082">
    <property type="component" value="Unassembled WGS sequence"/>
</dbReference>
<dbReference type="InterPro" id="IPR026590">
    <property type="entry name" value="Ssirtuin_cat_dom"/>
</dbReference>
<dbReference type="Gene3D" id="3.30.1600.10">
    <property type="entry name" value="SIR2/SIRT2 'Small Domain"/>
    <property type="match status" value="1"/>
</dbReference>
<proteinExistence type="predicted"/>
<dbReference type="PANTHER" id="PTHR11085:SF4">
    <property type="entry name" value="NAD-DEPENDENT PROTEIN DEACYLASE"/>
    <property type="match status" value="1"/>
</dbReference>
<evidence type="ECO:0000256" key="3">
    <source>
        <dbReference type="ARBA" id="ARBA00023027"/>
    </source>
</evidence>
<name>A0A380JE48_STRDO</name>
<dbReference type="GO" id="GO:0070403">
    <property type="term" value="F:NAD+ binding"/>
    <property type="evidence" value="ECO:0007669"/>
    <property type="project" value="InterPro"/>
</dbReference>
<dbReference type="PROSITE" id="PS50305">
    <property type="entry name" value="SIRTUIN"/>
    <property type="match status" value="1"/>
</dbReference>
<evidence type="ECO:0000256" key="2">
    <source>
        <dbReference type="ARBA" id="ARBA00022679"/>
    </source>
</evidence>
<accession>A0A380JE48</accession>
<gene>
    <name evidence="6" type="primary">cobB</name>
    <name evidence="6" type="ORF">NCTC11391_01178</name>
</gene>
<evidence type="ECO:0000256" key="1">
    <source>
        <dbReference type="ARBA" id="ARBA00012928"/>
    </source>
</evidence>
<dbReference type="RefSeq" id="WP_019787944.1">
    <property type="nucleotide sequence ID" value="NZ_UHFA01000002.1"/>
</dbReference>
<evidence type="ECO:0000256" key="4">
    <source>
        <dbReference type="PROSITE-ProRule" id="PRU00236"/>
    </source>
</evidence>
<keyword evidence="3" id="KW-0520">NAD</keyword>
<dbReference type="Gene3D" id="3.40.50.1220">
    <property type="entry name" value="TPP-binding domain"/>
    <property type="match status" value="1"/>
</dbReference>
<dbReference type="AlphaFoldDB" id="A0A380JE48"/>
<keyword evidence="6" id="KW-0378">Hydrolase</keyword>
<dbReference type="OrthoDB" id="9800582at2"/>
<organism evidence="6 7">
    <name type="scientific">Streptococcus downei MFe28</name>
    <dbReference type="NCBI Taxonomy" id="764290"/>
    <lineage>
        <taxon>Bacteria</taxon>
        <taxon>Bacillati</taxon>
        <taxon>Bacillota</taxon>
        <taxon>Bacilli</taxon>
        <taxon>Lactobacillales</taxon>
        <taxon>Streptococcaceae</taxon>
        <taxon>Streptococcus</taxon>
    </lineage>
</organism>
<dbReference type="InterPro" id="IPR026591">
    <property type="entry name" value="Sirtuin_cat_small_dom_sf"/>
</dbReference>
<comment type="caution">
    <text evidence="4">Lacks conserved residue(s) required for the propagation of feature annotation.</text>
</comment>
<dbReference type="PANTHER" id="PTHR11085">
    <property type="entry name" value="NAD-DEPENDENT PROTEIN DEACYLASE SIRTUIN-5, MITOCHONDRIAL-RELATED"/>
    <property type="match status" value="1"/>
</dbReference>
<dbReference type="EMBL" id="UHFA01000002">
    <property type="protein sequence ID" value="SUN36133.1"/>
    <property type="molecule type" value="Genomic_DNA"/>
</dbReference>
<reference evidence="6 7" key="1">
    <citation type="submission" date="2018-06" db="EMBL/GenBank/DDBJ databases">
        <authorList>
            <consortium name="Pathogen Informatics"/>
            <person name="Doyle S."/>
        </authorList>
    </citation>
    <scope>NUCLEOTIDE SEQUENCE [LARGE SCALE GENOMIC DNA]</scope>
    <source>
        <strain evidence="7">NCTC 11391</strain>
    </source>
</reference>
<dbReference type="Pfam" id="PF02146">
    <property type="entry name" value="SIR2"/>
    <property type="match status" value="1"/>
</dbReference>
<dbReference type="InterPro" id="IPR003000">
    <property type="entry name" value="Sirtuin"/>
</dbReference>
<sequence length="239" mass="27067">MNQKELEGIIQKARNPIIVTGAGVSTLSGVPDYTTMKGTKVEGRYFQARQILSRPFFQTYPREFWRWHQQQFLQNLKPNKVHRWIAKQAIPVLTQNIDGLHRLAGSKAVIEFHGKADKALCQVCFGEIDLRDDQAVLEHSHGLLTTEPLHILADHADTEIVLYGDAIKPANLELAVDWTESSDCLLVIGSTLEVYPLAGLVLQQVPKKIIWIDKAKNGVARSHPDITFIQKDFRDFFDD</sequence>
<protein>
    <recommendedName>
        <fullName evidence="1">protein acetyllysine N-acetyltransferase</fullName>
        <ecNumber evidence="1">2.3.1.286</ecNumber>
    </recommendedName>
</protein>